<evidence type="ECO:0000256" key="1">
    <source>
        <dbReference type="ARBA" id="ARBA00004193"/>
    </source>
</evidence>
<keyword evidence="14" id="KW-1185">Reference proteome</keyword>
<dbReference type="InterPro" id="IPR052236">
    <property type="entry name" value="Small_GTPase_RasD"/>
</dbReference>
<accession>A0A816UEE2</accession>
<evidence type="ECO:0000256" key="2">
    <source>
        <dbReference type="ARBA" id="ARBA00022475"/>
    </source>
</evidence>
<dbReference type="EMBL" id="CAJOBG010003453">
    <property type="protein sequence ID" value="CAF4063911.1"/>
    <property type="molecule type" value="Genomic_DNA"/>
</dbReference>
<dbReference type="GO" id="GO:0005525">
    <property type="term" value="F:GTP binding"/>
    <property type="evidence" value="ECO:0007669"/>
    <property type="project" value="UniProtKB-KW"/>
</dbReference>
<evidence type="ECO:0000256" key="4">
    <source>
        <dbReference type="ARBA" id="ARBA00023134"/>
    </source>
</evidence>
<dbReference type="SMART" id="SM00175">
    <property type="entry name" value="RAB"/>
    <property type="match status" value="1"/>
</dbReference>
<evidence type="ECO:0000256" key="7">
    <source>
        <dbReference type="ARBA" id="ARBA00038061"/>
    </source>
</evidence>
<dbReference type="PANTHER" id="PTHR46149:SF7">
    <property type="entry name" value="GTP-BINDING PROTEIN DI-RAS2"/>
    <property type="match status" value="1"/>
</dbReference>
<evidence type="ECO:0000256" key="5">
    <source>
        <dbReference type="ARBA" id="ARBA00023136"/>
    </source>
</evidence>
<dbReference type="Proteomes" id="UP000663866">
    <property type="component" value="Unassembled WGS sequence"/>
</dbReference>
<proteinExistence type="inferred from homology"/>
<dbReference type="Gene3D" id="3.40.50.300">
    <property type="entry name" value="P-loop containing nucleotide triphosphate hydrolases"/>
    <property type="match status" value="1"/>
</dbReference>
<dbReference type="GO" id="GO:0003924">
    <property type="term" value="F:GTPase activity"/>
    <property type="evidence" value="ECO:0007669"/>
    <property type="project" value="InterPro"/>
</dbReference>
<name>A0A816UEE2_9BILA</name>
<keyword evidence="4" id="KW-0547">Nucleotide-binding</keyword>
<evidence type="ECO:0000313" key="12">
    <source>
        <dbReference type="EMBL" id="CAF4063911.1"/>
    </source>
</evidence>
<dbReference type="PRINTS" id="PR00449">
    <property type="entry name" value="RASTRNSFRMNG"/>
</dbReference>
<dbReference type="InterPro" id="IPR005225">
    <property type="entry name" value="Small_GTP-bd"/>
</dbReference>
<protein>
    <recommendedName>
        <fullName evidence="15">Small monomeric GTPase</fullName>
    </recommendedName>
</protein>
<dbReference type="Proteomes" id="UP000663887">
    <property type="component" value="Unassembled WGS sequence"/>
</dbReference>
<evidence type="ECO:0000313" key="10">
    <source>
        <dbReference type="EMBL" id="CAF2106079.1"/>
    </source>
</evidence>
<dbReference type="AlphaFoldDB" id="A0A816UEE2"/>
<dbReference type="Proteomes" id="UP000663855">
    <property type="component" value="Unassembled WGS sequence"/>
</dbReference>
<comment type="subcellular location">
    <subcellularLocation>
        <location evidence="1">Cell membrane</location>
        <topology evidence="1">Lipid-anchor</topology>
    </subcellularLocation>
</comment>
<evidence type="ECO:0000256" key="8">
    <source>
        <dbReference type="SAM" id="MobiDB-lite"/>
    </source>
</evidence>
<dbReference type="EMBL" id="CAJNRF010009237">
    <property type="protein sequence ID" value="CAF2108081.1"/>
    <property type="molecule type" value="Genomic_DNA"/>
</dbReference>
<keyword evidence="4" id="KW-0342">GTP-binding</keyword>
<feature type="region of interest" description="Disordered" evidence="8">
    <location>
        <begin position="15"/>
        <end position="41"/>
    </location>
</feature>
<keyword evidence="6" id="KW-0449">Lipoprotein</keyword>
<organism evidence="11 13">
    <name type="scientific">Rotaria magnacalcarata</name>
    <dbReference type="NCBI Taxonomy" id="392030"/>
    <lineage>
        <taxon>Eukaryota</taxon>
        <taxon>Metazoa</taxon>
        <taxon>Spiralia</taxon>
        <taxon>Gnathifera</taxon>
        <taxon>Rotifera</taxon>
        <taxon>Eurotatoria</taxon>
        <taxon>Bdelloidea</taxon>
        <taxon>Philodinida</taxon>
        <taxon>Philodinidae</taxon>
        <taxon>Rotaria</taxon>
    </lineage>
</organism>
<dbReference type="GO" id="GO:0005886">
    <property type="term" value="C:plasma membrane"/>
    <property type="evidence" value="ECO:0007669"/>
    <property type="project" value="UniProtKB-SubCell"/>
</dbReference>
<sequence>MRSGLSDELGSLKVTDDRSRVSTNSTARRNYAAGHNQRHNLHSKRAATIDHDSQEEKLRIVVLGATKVGKTCLCQQFLQEKFVTDHKETVDEMYSVDIALADRHIVLEILDTAGIDEFPVMRRLAITRGDAFLIVYAVNDRYSFTIAQKMHELVLEVKSDLASATTMPMVIIGNKRDIDISQREVTLDYANNIVRDQWALDHIETTCHERESVLNAFHRLLHLSNINITNNSDIATRRSSDPNVSAHKEQRTNSKRQSCAQQ</sequence>
<dbReference type="EMBL" id="CAJNRG010008665">
    <property type="protein sequence ID" value="CAF2106079.1"/>
    <property type="molecule type" value="Genomic_DNA"/>
</dbReference>
<evidence type="ECO:0000313" key="13">
    <source>
        <dbReference type="Proteomes" id="UP000663856"/>
    </source>
</evidence>
<dbReference type="PANTHER" id="PTHR46149">
    <property type="entry name" value="MIP08469P"/>
    <property type="match status" value="1"/>
</dbReference>
<dbReference type="NCBIfam" id="TIGR00231">
    <property type="entry name" value="small_GTP"/>
    <property type="match status" value="1"/>
</dbReference>
<keyword evidence="3" id="KW-0488">Methylation</keyword>
<keyword evidence="5" id="KW-0472">Membrane</keyword>
<dbReference type="EMBL" id="CAJNOV010000085">
    <property type="protein sequence ID" value="CAF0977977.1"/>
    <property type="molecule type" value="Genomic_DNA"/>
</dbReference>
<evidence type="ECO:0000256" key="3">
    <source>
        <dbReference type="ARBA" id="ARBA00022481"/>
    </source>
</evidence>
<dbReference type="Proteomes" id="UP000663856">
    <property type="component" value="Unassembled WGS sequence"/>
</dbReference>
<feature type="compositionally biased region" description="Basic and acidic residues" evidence="8">
    <location>
        <begin position="235"/>
        <end position="252"/>
    </location>
</feature>
<evidence type="ECO:0000313" key="9">
    <source>
        <dbReference type="EMBL" id="CAF0977977.1"/>
    </source>
</evidence>
<comment type="similarity">
    <text evidence="7">Belongs to the small GTPase superfamily. RasD family.</text>
</comment>
<evidence type="ECO:0008006" key="15">
    <source>
        <dbReference type="Google" id="ProtNLM"/>
    </source>
</evidence>
<reference evidence="11" key="1">
    <citation type="submission" date="2021-02" db="EMBL/GenBank/DDBJ databases">
        <authorList>
            <person name="Nowell W R."/>
        </authorList>
    </citation>
    <scope>NUCLEOTIDE SEQUENCE</scope>
</reference>
<dbReference type="SMART" id="SM00174">
    <property type="entry name" value="RHO"/>
    <property type="match status" value="1"/>
</dbReference>
<dbReference type="InterPro" id="IPR027417">
    <property type="entry name" value="P-loop_NTPase"/>
</dbReference>
<evidence type="ECO:0000313" key="11">
    <source>
        <dbReference type="EMBL" id="CAF2108081.1"/>
    </source>
</evidence>
<dbReference type="SUPFAM" id="SSF52540">
    <property type="entry name" value="P-loop containing nucleoside triphosphate hydrolases"/>
    <property type="match status" value="1"/>
</dbReference>
<evidence type="ECO:0000256" key="6">
    <source>
        <dbReference type="ARBA" id="ARBA00023288"/>
    </source>
</evidence>
<dbReference type="SMART" id="SM00173">
    <property type="entry name" value="RAS"/>
    <property type="match status" value="1"/>
</dbReference>
<dbReference type="PROSITE" id="PS51419">
    <property type="entry name" value="RAB"/>
    <property type="match status" value="1"/>
</dbReference>
<dbReference type="InterPro" id="IPR001806">
    <property type="entry name" value="Small_GTPase"/>
</dbReference>
<evidence type="ECO:0000313" key="14">
    <source>
        <dbReference type="Proteomes" id="UP000663866"/>
    </source>
</evidence>
<dbReference type="PROSITE" id="PS51421">
    <property type="entry name" value="RAS"/>
    <property type="match status" value="1"/>
</dbReference>
<feature type="region of interest" description="Disordered" evidence="8">
    <location>
        <begin position="234"/>
        <end position="262"/>
    </location>
</feature>
<comment type="caution">
    <text evidence="11">The sequence shown here is derived from an EMBL/GenBank/DDBJ whole genome shotgun (WGS) entry which is preliminary data.</text>
</comment>
<keyword evidence="2" id="KW-1003">Cell membrane</keyword>
<gene>
    <name evidence="9" type="ORF">CJN711_LOCUS1214</name>
    <name evidence="12" type="ORF">OVN521_LOCUS18778</name>
    <name evidence="11" type="ORF">WKI299_LOCUS21724</name>
    <name evidence="10" type="ORF">XDN619_LOCUS19781</name>
</gene>
<dbReference type="Pfam" id="PF00071">
    <property type="entry name" value="Ras"/>
    <property type="match status" value="1"/>
</dbReference>